<name>A0ABV9W3T1_9ACTN</name>
<evidence type="ECO:0000313" key="2">
    <source>
        <dbReference type="Proteomes" id="UP001595912"/>
    </source>
</evidence>
<accession>A0ABV9W3T1</accession>
<sequence>MNRRDLDRQEARAGALLQHAAAYEAARDKLVEIYEAGDRIRSQYAIRSALVHARRAGAAGSPPSSPAGALAPLKGWAMPLYLIAIFDAQSRRPAGATVDHARPLFRVGNGQAGWADLLPAITQTAPERAGMRRQAVHALNLLEREHLAVIAGRGGVAGRYDRVQFLDETGDGTRHRWLRRYSIPRSDSVGDVVHLPKAFFLNGWVHVLTVAEITTYLMILDLQARYPESGRDGVFKVAAQRVDRYGVRRDVYATHRQLAGYGLIRRLDDPARSPDGRIIKRSSPRYTRQPYRFRTFDSGFDRPALTIVSAHLRSQRSG</sequence>
<keyword evidence="2" id="KW-1185">Reference proteome</keyword>
<gene>
    <name evidence="1" type="ORF">ACFPIJ_29230</name>
</gene>
<dbReference type="RefSeq" id="WP_380119494.1">
    <property type="nucleotide sequence ID" value="NZ_JBHSIU010000041.1"/>
</dbReference>
<organism evidence="1 2">
    <name type="scientific">Dactylosporangium cerinum</name>
    <dbReference type="NCBI Taxonomy" id="1434730"/>
    <lineage>
        <taxon>Bacteria</taxon>
        <taxon>Bacillati</taxon>
        <taxon>Actinomycetota</taxon>
        <taxon>Actinomycetes</taxon>
        <taxon>Micromonosporales</taxon>
        <taxon>Micromonosporaceae</taxon>
        <taxon>Dactylosporangium</taxon>
    </lineage>
</organism>
<proteinExistence type="predicted"/>
<reference evidence="2" key="1">
    <citation type="journal article" date="2019" name="Int. J. Syst. Evol. Microbiol.">
        <title>The Global Catalogue of Microorganisms (GCM) 10K type strain sequencing project: providing services to taxonomists for standard genome sequencing and annotation.</title>
        <authorList>
            <consortium name="The Broad Institute Genomics Platform"/>
            <consortium name="The Broad Institute Genome Sequencing Center for Infectious Disease"/>
            <person name="Wu L."/>
            <person name="Ma J."/>
        </authorList>
    </citation>
    <scope>NUCLEOTIDE SEQUENCE [LARGE SCALE GENOMIC DNA]</scope>
    <source>
        <strain evidence="2">CGMCC 4.7152</strain>
    </source>
</reference>
<protein>
    <submittedName>
        <fullName evidence="1">Uncharacterized protein</fullName>
    </submittedName>
</protein>
<evidence type="ECO:0000313" key="1">
    <source>
        <dbReference type="EMBL" id="MFC5001907.1"/>
    </source>
</evidence>
<dbReference type="EMBL" id="JBHSIU010000041">
    <property type="protein sequence ID" value="MFC5001907.1"/>
    <property type="molecule type" value="Genomic_DNA"/>
</dbReference>
<comment type="caution">
    <text evidence="1">The sequence shown here is derived from an EMBL/GenBank/DDBJ whole genome shotgun (WGS) entry which is preliminary data.</text>
</comment>
<dbReference type="Proteomes" id="UP001595912">
    <property type="component" value="Unassembled WGS sequence"/>
</dbReference>